<dbReference type="Proteomes" id="UP001152795">
    <property type="component" value="Unassembled WGS sequence"/>
</dbReference>
<dbReference type="GO" id="GO:0004930">
    <property type="term" value="F:G protein-coupled receptor activity"/>
    <property type="evidence" value="ECO:0007669"/>
    <property type="project" value="InterPro"/>
</dbReference>
<dbReference type="GO" id="GO:0042277">
    <property type="term" value="F:peptide binding"/>
    <property type="evidence" value="ECO:0007669"/>
    <property type="project" value="TreeGrafter"/>
</dbReference>
<keyword evidence="6 7" id="KW-0675">Receptor</keyword>
<reference evidence="7" key="1">
    <citation type="submission" date="2020-04" db="EMBL/GenBank/DDBJ databases">
        <authorList>
            <person name="Alioto T."/>
            <person name="Alioto T."/>
            <person name="Gomez Garrido J."/>
        </authorList>
    </citation>
    <scope>NUCLEOTIDE SEQUENCE</scope>
    <source>
        <strain evidence="7">A484AB</strain>
    </source>
</reference>
<dbReference type="OrthoDB" id="5951670at2759"/>
<evidence type="ECO:0000256" key="2">
    <source>
        <dbReference type="ARBA" id="ARBA00022475"/>
    </source>
</evidence>
<sequence>MNTTLGNRTGPTSHSASSYLGYAFISVSVLGSLGNILSIFSICRQKALLKTNHYYLVLHLAICDLLNMYLPIAYSYTIFTGKFWITSPTHCKLTFLHGTFFTAGVLFMVFMSLLRYRVVFCPLRPAVSRWKLHLAAAAVYIFGVLCQIPVVFVLDFIPPDKCFEAWPSETLCNTYTVFLSSVHFFIPVVVLGMIYWKISRGLIKQSEKIKSMNANIATVGEKTERWLFQRLAHHRNTRTFVISFLIFVCFLVAGSPQQIAFILYVFGVVDLNGAYYDWFNVMYFFGVSAVNPFIYGALDKKLFSSFKRCGRKNQIGILDK</sequence>
<comment type="subcellular location">
    <subcellularLocation>
        <location evidence="1">Cell membrane</location>
        <topology evidence="1">Multi-pass membrane protein</topology>
    </subcellularLocation>
</comment>
<accession>A0A6S7JQ08</accession>
<dbReference type="CDD" id="cd00637">
    <property type="entry name" value="7tm_classA_rhodopsin-like"/>
    <property type="match status" value="1"/>
</dbReference>
<dbReference type="PANTHER" id="PTHR24241">
    <property type="entry name" value="NEUROPEPTIDE RECEPTOR-RELATED G-PROTEIN COUPLED RECEPTOR"/>
    <property type="match status" value="1"/>
</dbReference>
<dbReference type="SUPFAM" id="SSF81321">
    <property type="entry name" value="Family A G protein-coupled receptor-like"/>
    <property type="match status" value="1"/>
</dbReference>
<keyword evidence="8" id="KW-1185">Reference proteome</keyword>
<evidence type="ECO:0000256" key="4">
    <source>
        <dbReference type="ARBA" id="ARBA00022989"/>
    </source>
</evidence>
<dbReference type="GO" id="GO:0005886">
    <property type="term" value="C:plasma membrane"/>
    <property type="evidence" value="ECO:0007669"/>
    <property type="project" value="UniProtKB-SubCell"/>
</dbReference>
<evidence type="ECO:0000256" key="5">
    <source>
        <dbReference type="ARBA" id="ARBA00023136"/>
    </source>
</evidence>
<proteinExistence type="predicted"/>
<dbReference type="AlphaFoldDB" id="A0A6S7JQ08"/>
<evidence type="ECO:0000256" key="3">
    <source>
        <dbReference type="ARBA" id="ARBA00022692"/>
    </source>
</evidence>
<dbReference type="Gene3D" id="1.20.1070.10">
    <property type="entry name" value="Rhodopsin 7-helix transmembrane proteins"/>
    <property type="match status" value="1"/>
</dbReference>
<dbReference type="EMBL" id="CACRXK020009996">
    <property type="protein sequence ID" value="CAB4018421.1"/>
    <property type="molecule type" value="Genomic_DNA"/>
</dbReference>
<organism evidence="7 8">
    <name type="scientific">Paramuricea clavata</name>
    <name type="common">Red gorgonian</name>
    <name type="synonym">Violescent sea-whip</name>
    <dbReference type="NCBI Taxonomy" id="317549"/>
    <lineage>
        <taxon>Eukaryota</taxon>
        <taxon>Metazoa</taxon>
        <taxon>Cnidaria</taxon>
        <taxon>Anthozoa</taxon>
        <taxon>Octocorallia</taxon>
        <taxon>Malacalcyonacea</taxon>
        <taxon>Plexauridae</taxon>
        <taxon>Paramuricea</taxon>
    </lineage>
</organism>
<evidence type="ECO:0000256" key="1">
    <source>
        <dbReference type="ARBA" id="ARBA00004651"/>
    </source>
</evidence>
<evidence type="ECO:0000313" key="8">
    <source>
        <dbReference type="Proteomes" id="UP001152795"/>
    </source>
</evidence>
<dbReference type="PROSITE" id="PS50262">
    <property type="entry name" value="G_PROTEIN_RECEP_F1_2"/>
    <property type="match status" value="1"/>
</dbReference>
<evidence type="ECO:0000313" key="7">
    <source>
        <dbReference type="EMBL" id="CAB4018421.1"/>
    </source>
</evidence>
<keyword evidence="3" id="KW-0812">Transmembrane</keyword>
<dbReference type="InterPro" id="IPR017452">
    <property type="entry name" value="GPCR_Rhodpsn_7TM"/>
</dbReference>
<dbReference type="Pfam" id="PF00001">
    <property type="entry name" value="7tm_1"/>
    <property type="match status" value="1"/>
</dbReference>
<protein>
    <submittedName>
        <fullName evidence="7">Neuropeptide FF receptor 1-like</fullName>
    </submittedName>
</protein>
<gene>
    <name evidence="7" type="ORF">PACLA_8A036290</name>
</gene>
<keyword evidence="4" id="KW-1133">Transmembrane helix</keyword>
<name>A0A6S7JQ08_PARCT</name>
<dbReference type="PRINTS" id="PR00237">
    <property type="entry name" value="GPCRRHODOPSN"/>
</dbReference>
<keyword evidence="2" id="KW-1003">Cell membrane</keyword>
<dbReference type="GO" id="GO:0032870">
    <property type="term" value="P:cellular response to hormone stimulus"/>
    <property type="evidence" value="ECO:0007669"/>
    <property type="project" value="TreeGrafter"/>
</dbReference>
<evidence type="ECO:0000256" key="6">
    <source>
        <dbReference type="ARBA" id="ARBA00023170"/>
    </source>
</evidence>
<keyword evidence="5" id="KW-0472">Membrane</keyword>
<dbReference type="PANTHER" id="PTHR24241:SF76">
    <property type="entry name" value="NEUROPEPTIDE SIFAMIDE RECEPTOR"/>
    <property type="match status" value="1"/>
</dbReference>
<dbReference type="InterPro" id="IPR000276">
    <property type="entry name" value="GPCR_Rhodpsn"/>
</dbReference>
<comment type="caution">
    <text evidence="7">The sequence shown here is derived from an EMBL/GenBank/DDBJ whole genome shotgun (WGS) entry which is preliminary data.</text>
</comment>